<dbReference type="Proteomes" id="UP001172155">
    <property type="component" value="Unassembled WGS sequence"/>
</dbReference>
<gene>
    <name evidence="1" type="ORF">B0T18DRAFT_395733</name>
</gene>
<reference evidence="1" key="1">
    <citation type="submission" date="2023-06" db="EMBL/GenBank/DDBJ databases">
        <title>Genome-scale phylogeny and comparative genomics of the fungal order Sordariales.</title>
        <authorList>
            <consortium name="Lawrence Berkeley National Laboratory"/>
            <person name="Hensen N."/>
            <person name="Bonometti L."/>
            <person name="Westerberg I."/>
            <person name="Brannstrom I.O."/>
            <person name="Guillou S."/>
            <person name="Cros-Aarteil S."/>
            <person name="Calhoun S."/>
            <person name="Haridas S."/>
            <person name="Kuo A."/>
            <person name="Mondo S."/>
            <person name="Pangilinan J."/>
            <person name="Riley R."/>
            <person name="LaButti K."/>
            <person name="Andreopoulos B."/>
            <person name="Lipzen A."/>
            <person name="Chen C."/>
            <person name="Yanf M."/>
            <person name="Daum C."/>
            <person name="Ng V."/>
            <person name="Clum A."/>
            <person name="Steindorff A."/>
            <person name="Ohm R."/>
            <person name="Martin F."/>
            <person name="Silar P."/>
            <person name="Natvig D."/>
            <person name="Lalanne C."/>
            <person name="Gautier V."/>
            <person name="Ament-velasquez S.L."/>
            <person name="Kruys A."/>
            <person name="Hutchinson M.I."/>
            <person name="Powell A.J."/>
            <person name="Barry K."/>
            <person name="Miller A.N."/>
            <person name="Grigoriev I.V."/>
            <person name="Debuchy R."/>
            <person name="Gladieux P."/>
            <person name="Thoren M.H."/>
            <person name="Johannesson H."/>
        </authorList>
    </citation>
    <scope>NUCLEOTIDE SEQUENCE</scope>
    <source>
        <strain evidence="1">SMH3187-1</strain>
    </source>
</reference>
<dbReference type="EMBL" id="JAUKUD010000001">
    <property type="protein sequence ID" value="KAK0752974.1"/>
    <property type="molecule type" value="Genomic_DNA"/>
</dbReference>
<keyword evidence="2" id="KW-1185">Reference proteome</keyword>
<proteinExistence type="predicted"/>
<accession>A0AA40F854</accession>
<name>A0AA40F854_9PEZI</name>
<protein>
    <submittedName>
        <fullName evidence="1">Uncharacterized protein</fullName>
    </submittedName>
</protein>
<evidence type="ECO:0000313" key="1">
    <source>
        <dbReference type="EMBL" id="KAK0752974.1"/>
    </source>
</evidence>
<organism evidence="1 2">
    <name type="scientific">Schizothecium vesticola</name>
    <dbReference type="NCBI Taxonomy" id="314040"/>
    <lineage>
        <taxon>Eukaryota</taxon>
        <taxon>Fungi</taxon>
        <taxon>Dikarya</taxon>
        <taxon>Ascomycota</taxon>
        <taxon>Pezizomycotina</taxon>
        <taxon>Sordariomycetes</taxon>
        <taxon>Sordariomycetidae</taxon>
        <taxon>Sordariales</taxon>
        <taxon>Schizotheciaceae</taxon>
        <taxon>Schizothecium</taxon>
    </lineage>
</organism>
<comment type="caution">
    <text evidence="1">The sequence shown here is derived from an EMBL/GenBank/DDBJ whole genome shotgun (WGS) entry which is preliminary data.</text>
</comment>
<dbReference type="AlphaFoldDB" id="A0AA40F854"/>
<sequence>MIGSEFLIPTPRGPNLQVTVSAQFSMLLVSPMTKGPGREYQGPRRGCLLYYVVRNTYALRRTVIGTPRQFFRAASPEYSNRMV</sequence>
<evidence type="ECO:0000313" key="2">
    <source>
        <dbReference type="Proteomes" id="UP001172155"/>
    </source>
</evidence>